<organism evidence="1">
    <name type="scientific">Lepeophtheirus salmonis</name>
    <name type="common">Salmon louse</name>
    <name type="synonym">Caligus salmonis</name>
    <dbReference type="NCBI Taxonomy" id="72036"/>
    <lineage>
        <taxon>Eukaryota</taxon>
        <taxon>Metazoa</taxon>
        <taxon>Ecdysozoa</taxon>
        <taxon>Arthropoda</taxon>
        <taxon>Crustacea</taxon>
        <taxon>Multicrustacea</taxon>
        <taxon>Hexanauplia</taxon>
        <taxon>Copepoda</taxon>
        <taxon>Siphonostomatoida</taxon>
        <taxon>Caligidae</taxon>
        <taxon>Lepeophtheirus</taxon>
    </lineage>
</organism>
<protein>
    <submittedName>
        <fullName evidence="1">Uncharacterized protein</fullName>
    </submittedName>
</protein>
<sequence length="57" mass="6764">KNSLILGRSYMLSPRTPLQDFEGSRHRHNYIKNEAYSWNSIHKSPSTSFIFTFFLIE</sequence>
<name>A0A0K2VEE8_LEPSM</name>
<evidence type="ECO:0000313" key="1">
    <source>
        <dbReference type="EMBL" id="CDW48868.1"/>
    </source>
</evidence>
<reference evidence="1" key="1">
    <citation type="submission" date="2014-05" db="EMBL/GenBank/DDBJ databases">
        <authorList>
            <person name="Chronopoulou M."/>
        </authorList>
    </citation>
    <scope>NUCLEOTIDE SEQUENCE</scope>
    <source>
        <tissue evidence="1">Whole organism</tissue>
    </source>
</reference>
<dbReference type="EMBL" id="HACA01031507">
    <property type="protein sequence ID" value="CDW48868.1"/>
    <property type="molecule type" value="Transcribed_RNA"/>
</dbReference>
<feature type="non-terminal residue" evidence="1">
    <location>
        <position position="1"/>
    </location>
</feature>
<proteinExistence type="predicted"/>
<dbReference type="AlphaFoldDB" id="A0A0K2VEE8"/>
<accession>A0A0K2VEE8</accession>